<keyword evidence="1" id="KW-1133">Transmembrane helix</keyword>
<feature type="transmembrane region" description="Helical" evidence="1">
    <location>
        <begin position="13"/>
        <end position="34"/>
    </location>
</feature>
<protein>
    <submittedName>
        <fullName evidence="2">Uncharacterized protein</fullName>
    </submittedName>
</protein>
<proteinExistence type="predicted"/>
<reference evidence="2" key="1">
    <citation type="submission" date="2018-02" db="EMBL/GenBank/DDBJ databases">
        <title>Rhizophora mucronata_Transcriptome.</title>
        <authorList>
            <person name="Meera S.P."/>
            <person name="Sreeshan A."/>
            <person name="Augustine A."/>
        </authorList>
    </citation>
    <scope>NUCLEOTIDE SEQUENCE</scope>
    <source>
        <tissue evidence="2">Leaf</tissue>
    </source>
</reference>
<name>A0A2P2PN77_RHIMU</name>
<evidence type="ECO:0000313" key="2">
    <source>
        <dbReference type="EMBL" id="MBX56230.1"/>
    </source>
</evidence>
<sequence length="85" mass="9626">MTLRPCRFGVLSFSVYFFLPCQVLLNGEFNLMLARRKRNSSFYAGISCSCINLNIMIYHFFFSEPLTPSVASCLVLLDAAKQCSL</sequence>
<feature type="transmembrane region" description="Helical" evidence="1">
    <location>
        <begin position="41"/>
        <end position="61"/>
    </location>
</feature>
<evidence type="ECO:0000256" key="1">
    <source>
        <dbReference type="SAM" id="Phobius"/>
    </source>
</evidence>
<keyword evidence="1" id="KW-0812">Transmembrane</keyword>
<organism evidence="2">
    <name type="scientific">Rhizophora mucronata</name>
    <name type="common">Asiatic mangrove</name>
    <dbReference type="NCBI Taxonomy" id="61149"/>
    <lineage>
        <taxon>Eukaryota</taxon>
        <taxon>Viridiplantae</taxon>
        <taxon>Streptophyta</taxon>
        <taxon>Embryophyta</taxon>
        <taxon>Tracheophyta</taxon>
        <taxon>Spermatophyta</taxon>
        <taxon>Magnoliopsida</taxon>
        <taxon>eudicotyledons</taxon>
        <taxon>Gunneridae</taxon>
        <taxon>Pentapetalae</taxon>
        <taxon>rosids</taxon>
        <taxon>fabids</taxon>
        <taxon>Malpighiales</taxon>
        <taxon>Rhizophoraceae</taxon>
        <taxon>Rhizophora</taxon>
    </lineage>
</organism>
<keyword evidence="1" id="KW-0472">Membrane</keyword>
<dbReference type="EMBL" id="GGEC01075746">
    <property type="protein sequence ID" value="MBX56230.1"/>
    <property type="molecule type" value="Transcribed_RNA"/>
</dbReference>
<accession>A0A2P2PN77</accession>
<dbReference type="AlphaFoldDB" id="A0A2P2PN77"/>